<gene>
    <name evidence="2" type="ORF">AVDCRST_MAG56-2901</name>
</gene>
<organism evidence="2">
    <name type="scientific">uncultured Cytophagales bacterium</name>
    <dbReference type="NCBI Taxonomy" id="158755"/>
    <lineage>
        <taxon>Bacteria</taxon>
        <taxon>Pseudomonadati</taxon>
        <taxon>Bacteroidota</taxon>
        <taxon>Sphingobacteriia</taxon>
        <taxon>Sphingobacteriales</taxon>
        <taxon>environmental samples</taxon>
    </lineage>
</organism>
<accession>A0A6J4J6N2</accession>
<evidence type="ECO:0000313" key="2">
    <source>
        <dbReference type="EMBL" id="CAA9268367.1"/>
    </source>
</evidence>
<sequence length="99" mass="11195">MIDYYRDSINTEGHGDPAGRKEPFKKFYTLFQGSLQQMQAHGGNEYVVYVLAREAVAKGVIPEPFRDAFRQAIAKRNAATLQSLLYHVKDYYAALPALP</sequence>
<name>A0A6J4J6N2_9SPHI</name>
<proteinExistence type="predicted"/>
<dbReference type="EMBL" id="CADCTQ010000249">
    <property type="protein sequence ID" value="CAA9268367.1"/>
    <property type="molecule type" value="Genomic_DNA"/>
</dbReference>
<dbReference type="AlphaFoldDB" id="A0A6J4J6N2"/>
<evidence type="ECO:0000256" key="1">
    <source>
        <dbReference type="SAM" id="MobiDB-lite"/>
    </source>
</evidence>
<protein>
    <submittedName>
        <fullName evidence="2">Uncharacterized protein</fullName>
    </submittedName>
</protein>
<reference evidence="2" key="1">
    <citation type="submission" date="2020-02" db="EMBL/GenBank/DDBJ databases">
        <authorList>
            <person name="Meier V. D."/>
        </authorList>
    </citation>
    <scope>NUCLEOTIDE SEQUENCE</scope>
    <source>
        <strain evidence="2">AVDCRST_MAG56</strain>
    </source>
</reference>
<feature type="region of interest" description="Disordered" evidence="1">
    <location>
        <begin position="1"/>
        <end position="21"/>
    </location>
</feature>